<evidence type="ECO:0000256" key="4">
    <source>
        <dbReference type="ARBA" id="ARBA00022525"/>
    </source>
</evidence>
<dbReference type="Gene3D" id="2.160.20.10">
    <property type="entry name" value="Single-stranded right-handed beta-helix, Pectin lyase-like"/>
    <property type="match status" value="1"/>
</dbReference>
<dbReference type="EMBL" id="RXIC02000019">
    <property type="protein sequence ID" value="KAB1224996.1"/>
    <property type="molecule type" value="Genomic_DNA"/>
</dbReference>
<evidence type="ECO:0000256" key="5">
    <source>
        <dbReference type="ARBA" id="ARBA00022801"/>
    </source>
</evidence>
<comment type="subcellular location">
    <subcellularLocation>
        <location evidence="1">Secreted</location>
        <location evidence="1">Cell wall</location>
    </subcellularLocation>
</comment>
<evidence type="ECO:0000313" key="12">
    <source>
        <dbReference type="Proteomes" id="UP000516437"/>
    </source>
</evidence>
<evidence type="ECO:0000256" key="6">
    <source>
        <dbReference type="ARBA" id="ARBA00023295"/>
    </source>
</evidence>
<dbReference type="SMART" id="SM00710">
    <property type="entry name" value="PbH1"/>
    <property type="match status" value="5"/>
</dbReference>
<evidence type="ECO:0000256" key="10">
    <source>
        <dbReference type="SAM" id="SignalP"/>
    </source>
</evidence>
<dbReference type="InterPro" id="IPR006626">
    <property type="entry name" value="PbH1"/>
</dbReference>
<comment type="similarity">
    <text evidence="2 9">Belongs to the glycosyl hydrolase 28 family.</text>
</comment>
<evidence type="ECO:0000256" key="1">
    <source>
        <dbReference type="ARBA" id="ARBA00004191"/>
    </source>
</evidence>
<dbReference type="SUPFAM" id="SSF51126">
    <property type="entry name" value="Pectin lyase-like"/>
    <property type="match status" value="1"/>
</dbReference>
<dbReference type="GO" id="GO:0071555">
    <property type="term" value="P:cell wall organization"/>
    <property type="evidence" value="ECO:0007669"/>
    <property type="project" value="UniProtKB-KW"/>
</dbReference>
<accession>A0A6A1WKK4</accession>
<keyword evidence="3" id="KW-0134">Cell wall</keyword>
<keyword evidence="7" id="KW-0961">Cell wall biogenesis/degradation</keyword>
<dbReference type="OrthoDB" id="187139at2759"/>
<protein>
    <submittedName>
        <fullName evidence="11">Exopolygalacturonase</fullName>
    </submittedName>
</protein>
<name>A0A6A1WKK4_9ROSI</name>
<gene>
    <name evidence="11" type="ORF">CJ030_MR1G015003</name>
</gene>
<evidence type="ECO:0000256" key="2">
    <source>
        <dbReference type="ARBA" id="ARBA00008834"/>
    </source>
</evidence>
<keyword evidence="12" id="KW-1185">Reference proteome</keyword>
<comment type="caution">
    <text evidence="11">The sequence shown here is derived from an EMBL/GenBank/DDBJ whole genome shotgun (WGS) entry which is preliminary data.</text>
</comment>
<dbReference type="Proteomes" id="UP000516437">
    <property type="component" value="Chromosome 1"/>
</dbReference>
<feature type="chain" id="PRO_5025617497" evidence="10">
    <location>
        <begin position="25"/>
        <end position="395"/>
    </location>
</feature>
<evidence type="ECO:0000313" key="11">
    <source>
        <dbReference type="EMBL" id="KAB1224996.1"/>
    </source>
</evidence>
<proteinExistence type="inferred from homology"/>
<keyword evidence="4" id="KW-0964">Secreted</keyword>
<dbReference type="InterPro" id="IPR011050">
    <property type="entry name" value="Pectin_lyase_fold/virulence"/>
</dbReference>
<keyword evidence="5 9" id="KW-0378">Hydrolase</keyword>
<organism evidence="11 12">
    <name type="scientific">Morella rubra</name>
    <name type="common">Chinese bayberry</name>
    <dbReference type="NCBI Taxonomy" id="262757"/>
    <lineage>
        <taxon>Eukaryota</taxon>
        <taxon>Viridiplantae</taxon>
        <taxon>Streptophyta</taxon>
        <taxon>Embryophyta</taxon>
        <taxon>Tracheophyta</taxon>
        <taxon>Spermatophyta</taxon>
        <taxon>Magnoliopsida</taxon>
        <taxon>eudicotyledons</taxon>
        <taxon>Gunneridae</taxon>
        <taxon>Pentapetalae</taxon>
        <taxon>rosids</taxon>
        <taxon>fabids</taxon>
        <taxon>Fagales</taxon>
        <taxon>Myricaceae</taxon>
        <taxon>Morella</taxon>
    </lineage>
</organism>
<dbReference type="GO" id="GO:0004650">
    <property type="term" value="F:polygalacturonase activity"/>
    <property type="evidence" value="ECO:0007669"/>
    <property type="project" value="InterPro"/>
</dbReference>
<evidence type="ECO:0000256" key="8">
    <source>
        <dbReference type="PROSITE-ProRule" id="PRU10052"/>
    </source>
</evidence>
<dbReference type="InterPro" id="IPR012334">
    <property type="entry name" value="Pectin_lyas_fold"/>
</dbReference>
<dbReference type="Pfam" id="PF00295">
    <property type="entry name" value="Glyco_hydro_28"/>
    <property type="match status" value="1"/>
</dbReference>
<feature type="signal peptide" evidence="10">
    <location>
        <begin position="1"/>
        <end position="24"/>
    </location>
</feature>
<dbReference type="AlphaFoldDB" id="A0A6A1WKK4"/>
<dbReference type="PROSITE" id="PS00502">
    <property type="entry name" value="POLYGALACTURONASE"/>
    <property type="match status" value="1"/>
</dbReference>
<dbReference type="GO" id="GO:0005975">
    <property type="term" value="P:carbohydrate metabolic process"/>
    <property type="evidence" value="ECO:0007669"/>
    <property type="project" value="InterPro"/>
</dbReference>
<feature type="active site" evidence="8">
    <location>
        <position position="243"/>
    </location>
</feature>
<dbReference type="InterPro" id="IPR000743">
    <property type="entry name" value="Glyco_hydro_28"/>
</dbReference>
<sequence>MTSVSVLHCVCLIFFLACSADVEAARVVFNVMNGGAIADGKTDNSKVFENVFNQACQSSGRSVILIPGGTYMLRPVVFKGPCKGRVVFHVVGTLIAPSDMESSATDHWITFQYLDQLRIGGGGSLDGQGPSAWGQNTCSRSSSCKPLPASLKLDFVTNSRISKLTSINSKGVHMNIFACKGLELDQIYIKAPADSPNTDGIHIGSSSHINISDSMIATGDDCISMSPGSTNITMTNIKCGPGHGISVGSLGAQPDEEDVGVLTVRNCTFTGTQNGVRIKTWARPYASNVFDLTFENINMVNVNNPIIIDQQYCPGGNCQKGDSQVQIRDVTYRNIWGISSSKVAVALDCSQSKPCQQIQLSDINLLYHGPGGPAASTCFNAKGVADGRQQPPSCV</sequence>
<evidence type="ECO:0000256" key="7">
    <source>
        <dbReference type="ARBA" id="ARBA00023316"/>
    </source>
</evidence>
<keyword evidence="10" id="KW-0732">Signal</keyword>
<reference evidence="11 12" key="1">
    <citation type="journal article" date="2019" name="Plant Biotechnol. J.">
        <title>The red bayberry genome and genetic basis of sex determination.</title>
        <authorList>
            <person name="Jia H.M."/>
            <person name="Jia H.J."/>
            <person name="Cai Q.L."/>
            <person name="Wang Y."/>
            <person name="Zhao H.B."/>
            <person name="Yang W.F."/>
            <person name="Wang G.Y."/>
            <person name="Li Y.H."/>
            <person name="Zhan D.L."/>
            <person name="Shen Y.T."/>
            <person name="Niu Q.F."/>
            <person name="Chang L."/>
            <person name="Qiu J."/>
            <person name="Zhao L."/>
            <person name="Xie H.B."/>
            <person name="Fu W.Y."/>
            <person name="Jin J."/>
            <person name="Li X.W."/>
            <person name="Jiao Y."/>
            <person name="Zhou C.C."/>
            <person name="Tu T."/>
            <person name="Chai C.Y."/>
            <person name="Gao J.L."/>
            <person name="Fan L.J."/>
            <person name="van de Weg E."/>
            <person name="Wang J.Y."/>
            <person name="Gao Z.S."/>
        </authorList>
    </citation>
    <scope>NUCLEOTIDE SEQUENCE [LARGE SCALE GENOMIC DNA]</scope>
    <source>
        <tissue evidence="11">Leaves</tissue>
    </source>
</reference>
<evidence type="ECO:0000256" key="3">
    <source>
        <dbReference type="ARBA" id="ARBA00022512"/>
    </source>
</evidence>
<dbReference type="FunFam" id="2.160.20.10:FF:000004">
    <property type="entry name" value="Pectin lyase-like superfamily protein"/>
    <property type="match status" value="1"/>
</dbReference>
<dbReference type="PANTHER" id="PTHR31375">
    <property type="match status" value="1"/>
</dbReference>
<keyword evidence="6 9" id="KW-0326">Glycosidase</keyword>
<evidence type="ECO:0000256" key="9">
    <source>
        <dbReference type="RuleBase" id="RU361169"/>
    </source>
</evidence>